<feature type="transmembrane region" description="Helical" evidence="7">
    <location>
        <begin position="655"/>
        <end position="674"/>
    </location>
</feature>
<feature type="transmembrane region" description="Helical" evidence="7">
    <location>
        <begin position="583"/>
        <end position="601"/>
    </location>
</feature>
<feature type="compositionally biased region" description="Polar residues" evidence="6">
    <location>
        <begin position="1"/>
        <end position="22"/>
    </location>
</feature>
<feature type="transmembrane region" description="Helical" evidence="7">
    <location>
        <begin position="559"/>
        <end position="577"/>
    </location>
</feature>
<organism evidence="8 9">
    <name type="scientific">Citrus sinensis</name>
    <name type="common">Sweet orange</name>
    <name type="synonym">Citrus aurantium var. sinensis</name>
    <dbReference type="NCBI Taxonomy" id="2711"/>
    <lineage>
        <taxon>Eukaryota</taxon>
        <taxon>Viridiplantae</taxon>
        <taxon>Streptophyta</taxon>
        <taxon>Embryophyta</taxon>
        <taxon>Tracheophyta</taxon>
        <taxon>Spermatophyta</taxon>
        <taxon>Magnoliopsida</taxon>
        <taxon>eudicotyledons</taxon>
        <taxon>Gunneridae</taxon>
        <taxon>Pentapetalae</taxon>
        <taxon>rosids</taxon>
        <taxon>malvids</taxon>
        <taxon>Sapindales</taxon>
        <taxon>Rutaceae</taxon>
        <taxon>Aurantioideae</taxon>
        <taxon>Citrus</taxon>
    </lineage>
</organism>
<feature type="transmembrane region" description="Helical" evidence="7">
    <location>
        <begin position="523"/>
        <end position="547"/>
    </location>
</feature>
<evidence type="ECO:0000313" key="8">
    <source>
        <dbReference type="EMBL" id="KDO74910.1"/>
    </source>
</evidence>
<dbReference type="GO" id="GO:0005262">
    <property type="term" value="F:calcium channel activity"/>
    <property type="evidence" value="ECO:0000318"/>
    <property type="project" value="GO_Central"/>
</dbReference>
<accession>A0A067G8G5</accession>
<keyword evidence="3 7" id="KW-1133">Transmembrane helix</keyword>
<evidence type="ECO:0000256" key="6">
    <source>
        <dbReference type="SAM" id="MobiDB-lite"/>
    </source>
</evidence>
<keyword evidence="5" id="KW-0175">Coiled coil</keyword>
<reference evidence="8 9" key="1">
    <citation type="submission" date="2014-04" db="EMBL/GenBank/DDBJ databases">
        <authorList>
            <consortium name="International Citrus Genome Consortium"/>
            <person name="Gmitter F."/>
            <person name="Chen C."/>
            <person name="Farmerie W."/>
            <person name="Harkins T."/>
            <person name="Desany B."/>
            <person name="Mohiuddin M."/>
            <person name="Kodira C."/>
            <person name="Borodovsky M."/>
            <person name="Lomsadze A."/>
            <person name="Burns P."/>
            <person name="Jenkins J."/>
            <person name="Prochnik S."/>
            <person name="Shu S."/>
            <person name="Chapman J."/>
            <person name="Pitluck S."/>
            <person name="Schmutz J."/>
            <person name="Rokhsar D."/>
        </authorList>
    </citation>
    <scope>NUCLEOTIDE SEQUENCE</scope>
</reference>
<evidence type="ECO:0000256" key="7">
    <source>
        <dbReference type="SAM" id="Phobius"/>
    </source>
</evidence>
<feature type="compositionally biased region" description="Low complexity" evidence="6">
    <location>
        <begin position="77"/>
        <end position="86"/>
    </location>
</feature>
<feature type="transmembrane region" description="Helical" evidence="7">
    <location>
        <begin position="742"/>
        <end position="765"/>
    </location>
</feature>
<protein>
    <submittedName>
        <fullName evidence="8">Uncharacterized protein</fullName>
    </submittedName>
</protein>
<comment type="subcellular location">
    <subcellularLocation>
        <location evidence="1">Membrane</location>
        <topology evidence="1">Multi-pass membrane protein</topology>
    </subcellularLocation>
</comment>
<evidence type="ECO:0000256" key="5">
    <source>
        <dbReference type="SAM" id="Coils"/>
    </source>
</evidence>
<feature type="coiled-coil region" evidence="5">
    <location>
        <begin position="307"/>
        <end position="338"/>
    </location>
</feature>
<keyword evidence="2 7" id="KW-0812">Transmembrane</keyword>
<evidence type="ECO:0000256" key="2">
    <source>
        <dbReference type="ARBA" id="ARBA00022692"/>
    </source>
</evidence>
<dbReference type="Proteomes" id="UP000027120">
    <property type="component" value="Unassembled WGS sequence"/>
</dbReference>
<keyword evidence="9" id="KW-1185">Reference proteome</keyword>
<dbReference type="GO" id="GO:0030968">
    <property type="term" value="P:endoplasmic reticulum unfolded protein response"/>
    <property type="evidence" value="ECO:0000318"/>
    <property type="project" value="GO_Central"/>
</dbReference>
<feature type="transmembrane region" description="Helical" evidence="7">
    <location>
        <begin position="785"/>
        <end position="805"/>
    </location>
</feature>
<feature type="region of interest" description="Disordered" evidence="6">
    <location>
        <begin position="65"/>
        <end position="109"/>
    </location>
</feature>
<name>A0A067G8G5_CITSI</name>
<evidence type="ECO:0000256" key="4">
    <source>
        <dbReference type="ARBA" id="ARBA00023136"/>
    </source>
</evidence>
<dbReference type="AlphaFoldDB" id="A0A067G8G5"/>
<dbReference type="GO" id="GO:0016020">
    <property type="term" value="C:membrane"/>
    <property type="evidence" value="ECO:0000318"/>
    <property type="project" value="GO_Central"/>
</dbReference>
<feature type="region of interest" description="Disordered" evidence="6">
    <location>
        <begin position="1"/>
        <end position="24"/>
    </location>
</feature>
<dbReference type="Pfam" id="PF01027">
    <property type="entry name" value="Bax1-I"/>
    <property type="match status" value="1"/>
</dbReference>
<sequence>MISNQTRIRPSPLPTSSATRQLAHSPLLLRRVRAAGFTPRTDFSCKLSHGHESYNFPEKIIATTRKRGIRPPNIKQSEVAGAAAGAGEDEEEEEEKKESGEPVEDRLSEEEKKKICEFAGRLSEEEKIRIFEILMGLSEEEKRKLSEIVEEWNSGGEDGKIGELVEGLSREGKRKLCGVLKDLSDGDKEKITELLEGLNEKQTKKLIELVESLSEEGLKRVGKHVLESGGVESNKAFELLLIDGLIKEDRKRVRNFACSVAIFKILLCLREIVKVDDGISKEELVTDIRHFWEGENNTIAKFLKSLEVEYQDEVREIRESLVKLKESTEKEKKKINKDSVEGSRDGETVKIKKILKRWGLSEKDMKPALELVDGLSEGSRVNSRKFLESLEEEATKILTLKDLANCFLNKDLEKYIKKASQNLSPRLEFIKKVSVHLGVHLLSGIVAYASMKMCPPKTAAFKQNYTHFLSPILFLIPTCKAFKKEISKQKYDSTAGLLVSAVHTAFGVFWADRNLANSNGRIMLAALLTTLYILFHVSLGAVFEVVVKDDGDLSCFRPSNYSLSMTIAFLVSFLQIFNRGPLITAIDAGLGVLVFTMFALYDAGKILKRSDSDDHHKASAHLYWDLSAPTLWCSHGPAPPPVWVTTRYISDGVELALFNVAIAAFGVVLADVHIANSNGLIMLGVLISTLALFLLQISLDYALMVFNNKDLSKFESDINAHYSVTTSAIINNFIQVINPGPITAAVGTGLSCIPFLVLLVSNIAMVFKGFHNDDDYVVASVHFFWGLYGLFICLIKTFGDAILLLNNLK</sequence>
<feature type="compositionally biased region" description="Basic and acidic residues" evidence="6">
    <location>
        <begin position="96"/>
        <end position="109"/>
    </location>
</feature>
<feature type="transmembrane region" description="Helical" evidence="7">
    <location>
        <begin position="680"/>
        <end position="703"/>
    </location>
</feature>
<gene>
    <name evidence="8" type="ORF">CISIN_1g043373mg</name>
</gene>
<dbReference type="InterPro" id="IPR006214">
    <property type="entry name" value="Bax_inhibitor_1-related"/>
</dbReference>
<evidence type="ECO:0000313" key="9">
    <source>
        <dbReference type="Proteomes" id="UP000027120"/>
    </source>
</evidence>
<proteinExistence type="predicted"/>
<evidence type="ECO:0000256" key="1">
    <source>
        <dbReference type="ARBA" id="ARBA00004141"/>
    </source>
</evidence>
<dbReference type="EMBL" id="KK784883">
    <property type="protein sequence ID" value="KDO74910.1"/>
    <property type="molecule type" value="Genomic_DNA"/>
</dbReference>
<keyword evidence="4 7" id="KW-0472">Membrane</keyword>
<evidence type="ECO:0000256" key="3">
    <source>
        <dbReference type="ARBA" id="ARBA00022989"/>
    </source>
</evidence>